<evidence type="ECO:0000259" key="11">
    <source>
        <dbReference type="PROSITE" id="PS51017"/>
    </source>
</evidence>
<comment type="subcellular location">
    <subcellularLocation>
        <location evidence="1 9">Nucleus</location>
    </subcellularLocation>
</comment>
<dbReference type="Pfam" id="PF06203">
    <property type="entry name" value="CCT"/>
    <property type="match status" value="1"/>
</dbReference>
<evidence type="ECO:0008006" key="14">
    <source>
        <dbReference type="Google" id="ProtNLM"/>
    </source>
</evidence>
<evidence type="ECO:0000259" key="10">
    <source>
        <dbReference type="PROSITE" id="PS50119"/>
    </source>
</evidence>
<dbReference type="Pfam" id="PF00643">
    <property type="entry name" value="zf-B_box"/>
    <property type="match status" value="1"/>
</dbReference>
<evidence type="ECO:0000256" key="5">
    <source>
        <dbReference type="ARBA" id="ARBA00022771"/>
    </source>
</evidence>
<dbReference type="PANTHER" id="PTHR31717:SF58">
    <property type="entry name" value="ZINC FINGER PROTEIN CONSTANS-LIKE 13"/>
    <property type="match status" value="1"/>
</dbReference>
<comment type="similarity">
    <text evidence="2">Belongs to the CONSTANS family.</text>
</comment>
<proteinExistence type="inferred from homology"/>
<protein>
    <recommendedName>
        <fullName evidence="14">Zinc finger protein CONSTANS-LIKE 13</fullName>
    </recommendedName>
</protein>
<dbReference type="SMART" id="SM00336">
    <property type="entry name" value="BBOX"/>
    <property type="match status" value="2"/>
</dbReference>
<dbReference type="Proteomes" id="UP001634007">
    <property type="component" value="Unassembled WGS sequence"/>
</dbReference>
<dbReference type="PROSITE" id="PS50119">
    <property type="entry name" value="ZF_BBOX"/>
    <property type="match status" value="2"/>
</dbReference>
<feature type="domain" description="B box-type" evidence="10">
    <location>
        <begin position="11"/>
        <end position="53"/>
    </location>
</feature>
<dbReference type="InterPro" id="IPR010402">
    <property type="entry name" value="CCT_domain"/>
</dbReference>
<feature type="domain" description="CCT" evidence="11">
    <location>
        <begin position="332"/>
        <end position="374"/>
    </location>
</feature>
<gene>
    <name evidence="12" type="ORF">ACJRO7_030475</name>
</gene>
<keyword evidence="5 8" id="KW-0863">Zinc-finger</keyword>
<reference evidence="12 13" key="1">
    <citation type="submission" date="2024-11" db="EMBL/GenBank/DDBJ databases">
        <title>Chromosome-level genome assembly of Eucalyptus globulus Labill. provides insights into its genome evolution.</title>
        <authorList>
            <person name="Li X."/>
        </authorList>
    </citation>
    <scope>NUCLEOTIDE SEQUENCE [LARGE SCALE GENOMIC DNA]</scope>
    <source>
        <strain evidence="12">CL2024</strain>
        <tissue evidence="12">Fresh tender leaves</tissue>
    </source>
</reference>
<dbReference type="InterPro" id="IPR049808">
    <property type="entry name" value="CONSTANS-like_Bbox1"/>
</dbReference>
<name>A0ABD3JHD1_EUCGL</name>
<dbReference type="AlphaFoldDB" id="A0ABD3JHD1"/>
<dbReference type="PANTHER" id="PTHR31717">
    <property type="entry name" value="ZINC FINGER PROTEIN CONSTANS-LIKE 10"/>
    <property type="match status" value="1"/>
</dbReference>
<keyword evidence="6" id="KW-0862">Zinc</keyword>
<comment type="caution">
    <text evidence="12">The sequence shown here is derived from an EMBL/GenBank/DDBJ whole genome shotgun (WGS) entry which is preliminary data.</text>
</comment>
<dbReference type="PROSITE" id="PS51017">
    <property type="entry name" value="CCT"/>
    <property type="match status" value="1"/>
</dbReference>
<keyword evidence="7 9" id="KW-0539">Nucleus</keyword>
<sequence length="377" mass="40977">MAKGGGGKRPCDYCGGTTALLYCRADTARLCFACDREVHATNPLFAKHNRSLLCDACDSASASFFCEAERLLLCQNCDWDRHDGGGGGGGGGGGAAAVHNRRPVEVFTGSPSVGEILGILGVEDLGFKGPPLGGDEDGDGGGGGGGGDGGFSDVLLWDTPAFVTLDDLIVPREDACALRAVDVPPLPKNRNATCGLHMKEMLRQLRLLAKPEYNFNFEEGEIEPLDDFDLPVLTQVLEPANIHTGCEDSDQGGFHKIEATDFQWFSNDGNTRNQAYDASSFSGGYKEERPTALDKYPNGSILSSTNECHEVPSENSINPNPLPLVPLTSQERESAISRYKEKRKIRRYDKHIRYESRKVRAESRIRIKGRFAKTDRT</sequence>
<evidence type="ECO:0000313" key="13">
    <source>
        <dbReference type="Proteomes" id="UP001634007"/>
    </source>
</evidence>
<keyword evidence="4" id="KW-0677">Repeat</keyword>
<evidence type="ECO:0000256" key="4">
    <source>
        <dbReference type="ARBA" id="ARBA00022737"/>
    </source>
</evidence>
<dbReference type="InterPro" id="IPR000315">
    <property type="entry name" value="Znf_B-box"/>
</dbReference>
<evidence type="ECO:0000256" key="8">
    <source>
        <dbReference type="PROSITE-ProRule" id="PRU00024"/>
    </source>
</evidence>
<feature type="domain" description="B box-type" evidence="10">
    <location>
        <begin position="49"/>
        <end position="104"/>
    </location>
</feature>
<evidence type="ECO:0000256" key="1">
    <source>
        <dbReference type="ARBA" id="ARBA00004123"/>
    </source>
</evidence>
<evidence type="ECO:0000313" key="12">
    <source>
        <dbReference type="EMBL" id="KAL3725453.1"/>
    </source>
</evidence>
<evidence type="ECO:0000256" key="9">
    <source>
        <dbReference type="PROSITE-ProRule" id="PRU00357"/>
    </source>
</evidence>
<dbReference type="GO" id="GO:0006355">
    <property type="term" value="P:regulation of DNA-templated transcription"/>
    <property type="evidence" value="ECO:0007669"/>
    <property type="project" value="UniProtKB-ARBA"/>
</dbReference>
<dbReference type="GO" id="GO:0005634">
    <property type="term" value="C:nucleus"/>
    <property type="evidence" value="ECO:0007669"/>
    <property type="project" value="UniProtKB-SubCell"/>
</dbReference>
<accession>A0ABD3JHD1</accession>
<evidence type="ECO:0000256" key="6">
    <source>
        <dbReference type="ARBA" id="ARBA00022833"/>
    </source>
</evidence>
<dbReference type="CDD" id="cd19821">
    <property type="entry name" value="Bbox1_BBX-like"/>
    <property type="match status" value="1"/>
</dbReference>
<dbReference type="EMBL" id="JBJKBG010000008">
    <property type="protein sequence ID" value="KAL3725453.1"/>
    <property type="molecule type" value="Genomic_DNA"/>
</dbReference>
<keyword evidence="3" id="KW-0479">Metal-binding</keyword>
<dbReference type="GO" id="GO:0008270">
    <property type="term" value="F:zinc ion binding"/>
    <property type="evidence" value="ECO:0007669"/>
    <property type="project" value="UniProtKB-KW"/>
</dbReference>
<organism evidence="12 13">
    <name type="scientific">Eucalyptus globulus</name>
    <name type="common">Tasmanian blue gum</name>
    <dbReference type="NCBI Taxonomy" id="34317"/>
    <lineage>
        <taxon>Eukaryota</taxon>
        <taxon>Viridiplantae</taxon>
        <taxon>Streptophyta</taxon>
        <taxon>Embryophyta</taxon>
        <taxon>Tracheophyta</taxon>
        <taxon>Spermatophyta</taxon>
        <taxon>Magnoliopsida</taxon>
        <taxon>eudicotyledons</taxon>
        <taxon>Gunneridae</taxon>
        <taxon>Pentapetalae</taxon>
        <taxon>rosids</taxon>
        <taxon>malvids</taxon>
        <taxon>Myrtales</taxon>
        <taxon>Myrtaceae</taxon>
        <taxon>Myrtoideae</taxon>
        <taxon>Eucalypteae</taxon>
        <taxon>Eucalyptus</taxon>
    </lineage>
</organism>
<evidence type="ECO:0000256" key="3">
    <source>
        <dbReference type="ARBA" id="ARBA00022723"/>
    </source>
</evidence>
<evidence type="ECO:0000256" key="7">
    <source>
        <dbReference type="ARBA" id="ARBA00023242"/>
    </source>
</evidence>
<keyword evidence="13" id="KW-1185">Reference proteome</keyword>
<evidence type="ECO:0000256" key="2">
    <source>
        <dbReference type="ARBA" id="ARBA00010024"/>
    </source>
</evidence>